<gene>
    <name evidence="2" type="ORF">SAMN04488090_1815</name>
</gene>
<dbReference type="Pfam" id="PF14093">
    <property type="entry name" value="DUF4271"/>
    <property type="match status" value="1"/>
</dbReference>
<dbReference type="EMBL" id="FNGS01000003">
    <property type="protein sequence ID" value="SDL79947.1"/>
    <property type="molecule type" value="Genomic_DNA"/>
</dbReference>
<name>A0A1G9N1E1_9BACT</name>
<feature type="transmembrane region" description="Helical" evidence="1">
    <location>
        <begin position="189"/>
        <end position="208"/>
    </location>
</feature>
<evidence type="ECO:0000313" key="3">
    <source>
        <dbReference type="Proteomes" id="UP000198901"/>
    </source>
</evidence>
<dbReference type="STRING" id="563176.SAMN04488090_1815"/>
<feature type="transmembrane region" description="Helical" evidence="1">
    <location>
        <begin position="325"/>
        <end position="350"/>
    </location>
</feature>
<sequence length="408" mass="47707">MVRFRTFPCQRTVYVKPVGRKLLHRLHCFLIFFFFGLTAAAQTTGPGNGYFLVHDFRDDWNVYDEDLKSYIPYIRELHQDYRSYSLLLDVEKNRHYYLLYKSDQENFLFINGALQKKLPANEWVVMRFDSLFKAYHQHRVLLTLYGNQSGIEKKNLYIGHKVATGQKPIVVSESFLQARPREDSPFDDFYALGALLLLAMYVFLYQAFNKGFARYFSIRDLLTIPTREGVGALTRSPFELSNLSFILLLSFLLSYLYQLVRYRGVDLFGTQGFFQEEESLGMLFLSFFIVAVVFLAGFILKYVILNTLGQIYRFDRLVNIHYFKAIQASALFYTVLGLVMIMMMTTFPVATFRWDAILFIPVTLFYLARLLLLYFSINKLSDAKNLYLFSYLCIVELVPFIIGVKFAL</sequence>
<keyword evidence="1" id="KW-0472">Membrane</keyword>
<organism evidence="2 3">
    <name type="scientific">Siphonobacter aquaeclarae</name>
    <dbReference type="NCBI Taxonomy" id="563176"/>
    <lineage>
        <taxon>Bacteria</taxon>
        <taxon>Pseudomonadati</taxon>
        <taxon>Bacteroidota</taxon>
        <taxon>Cytophagia</taxon>
        <taxon>Cytophagales</taxon>
        <taxon>Cytophagaceae</taxon>
        <taxon>Siphonobacter</taxon>
    </lineage>
</organism>
<dbReference type="InterPro" id="IPR025367">
    <property type="entry name" value="DUF4271"/>
</dbReference>
<dbReference type="AlphaFoldDB" id="A0A1G9N1E1"/>
<proteinExistence type="predicted"/>
<reference evidence="2 3" key="1">
    <citation type="submission" date="2016-10" db="EMBL/GenBank/DDBJ databases">
        <authorList>
            <person name="de Groot N.N."/>
        </authorList>
    </citation>
    <scope>NUCLEOTIDE SEQUENCE [LARGE SCALE GENOMIC DNA]</scope>
    <source>
        <strain evidence="2 3">DSM 21668</strain>
    </source>
</reference>
<feature type="transmembrane region" description="Helical" evidence="1">
    <location>
        <begin position="387"/>
        <end position="407"/>
    </location>
</feature>
<evidence type="ECO:0008006" key="4">
    <source>
        <dbReference type="Google" id="ProtNLM"/>
    </source>
</evidence>
<keyword evidence="1" id="KW-1133">Transmembrane helix</keyword>
<feature type="transmembrane region" description="Helical" evidence="1">
    <location>
        <begin position="356"/>
        <end position="375"/>
    </location>
</feature>
<evidence type="ECO:0000256" key="1">
    <source>
        <dbReference type="SAM" id="Phobius"/>
    </source>
</evidence>
<feature type="transmembrane region" description="Helical" evidence="1">
    <location>
        <begin position="280"/>
        <end position="304"/>
    </location>
</feature>
<accession>A0A1G9N1E1</accession>
<dbReference type="Proteomes" id="UP000198901">
    <property type="component" value="Unassembled WGS sequence"/>
</dbReference>
<evidence type="ECO:0000313" key="2">
    <source>
        <dbReference type="EMBL" id="SDL79947.1"/>
    </source>
</evidence>
<protein>
    <recommendedName>
        <fullName evidence="4">DUF4271 domain-containing protein</fullName>
    </recommendedName>
</protein>
<keyword evidence="3" id="KW-1185">Reference proteome</keyword>
<feature type="transmembrane region" description="Helical" evidence="1">
    <location>
        <begin position="243"/>
        <end position="260"/>
    </location>
</feature>
<keyword evidence="1" id="KW-0812">Transmembrane</keyword>